<evidence type="ECO:0000256" key="6">
    <source>
        <dbReference type="ARBA" id="ARBA00023136"/>
    </source>
</evidence>
<dbReference type="GO" id="GO:0019239">
    <property type="term" value="F:deaminase activity"/>
    <property type="evidence" value="ECO:0007669"/>
    <property type="project" value="TreeGrafter"/>
</dbReference>
<dbReference type="PANTHER" id="PTHR11803">
    <property type="entry name" value="2-IMINOBUTANOATE/2-IMINOPROPANOATE DEAMINASE RIDA"/>
    <property type="match status" value="1"/>
</dbReference>
<dbReference type="SUPFAM" id="SSF55298">
    <property type="entry name" value="YjgF-like"/>
    <property type="match status" value="1"/>
</dbReference>
<evidence type="ECO:0000256" key="5">
    <source>
        <dbReference type="ARBA" id="ARBA00022989"/>
    </source>
</evidence>
<dbReference type="InterPro" id="IPR000402">
    <property type="entry name" value="Na/K_ATPase_sub_beta"/>
</dbReference>
<dbReference type="EMBL" id="CAJNOR010001173">
    <property type="protein sequence ID" value="CAF1090634.1"/>
    <property type="molecule type" value="Genomic_DNA"/>
</dbReference>
<evidence type="ECO:0000256" key="2">
    <source>
        <dbReference type="ARBA" id="ARBA00005876"/>
    </source>
</evidence>
<dbReference type="Pfam" id="PF00287">
    <property type="entry name" value="Na_K-ATPase"/>
    <property type="match status" value="1"/>
</dbReference>
<dbReference type="Gene3D" id="3.30.1330.40">
    <property type="entry name" value="RutC-like"/>
    <property type="match status" value="1"/>
</dbReference>
<dbReference type="InterPro" id="IPR038702">
    <property type="entry name" value="Na/K_ATPase_sub_beta_sf"/>
</dbReference>
<evidence type="ECO:0000256" key="3">
    <source>
        <dbReference type="ARBA" id="ARBA00022692"/>
    </source>
</evidence>
<accession>A0A814NDR8</accession>
<evidence type="ECO:0000313" key="7">
    <source>
        <dbReference type="EMBL" id="CAF1090634.1"/>
    </source>
</evidence>
<dbReference type="GO" id="GO:0006813">
    <property type="term" value="P:potassium ion transport"/>
    <property type="evidence" value="ECO:0007669"/>
    <property type="project" value="InterPro"/>
</dbReference>
<reference evidence="7" key="1">
    <citation type="submission" date="2021-02" db="EMBL/GenBank/DDBJ databases">
        <authorList>
            <person name="Nowell W R."/>
        </authorList>
    </citation>
    <scope>NUCLEOTIDE SEQUENCE</scope>
</reference>
<sequence length="255" mass="29566">IWSSEMSNYVLVECGGENDVDRDFIFEIEYYSEMNTTRIGGFHRNFYPYLNQDGYRSPLVFVYFKKIETNVLINVECRAYARNIINDDSIEYKRGSVHFELIHCKKCVSVFVEDFNKASRMAHLQYFSYKGVGERNRKLFKYSQAVRVGDRIECAGQGGWDPITGDFDEDINKQIDQAFKNVQLNLIDAGGKGWEQVYRIVSYHIPLDDVALNAMVRNLKQWCPNHEPIWTVLGVSQLGEKSMKVEIDAFAHVPK</sequence>
<dbReference type="PANTHER" id="PTHR11803:SF39">
    <property type="entry name" value="2-IMINOBUTANOATE_2-IMINOPROPANOATE DEAMINASE"/>
    <property type="match status" value="1"/>
</dbReference>
<dbReference type="CDD" id="cd06152">
    <property type="entry name" value="YjgF_YER057c_UK114_like_4"/>
    <property type="match status" value="1"/>
</dbReference>
<keyword evidence="8" id="KW-1185">Reference proteome</keyword>
<comment type="caution">
    <text evidence="7">The sequence shown here is derived from an EMBL/GenBank/DDBJ whole genome shotgun (WGS) entry which is preliminary data.</text>
</comment>
<dbReference type="InterPro" id="IPR006175">
    <property type="entry name" value="YjgF/YER057c/UK114"/>
</dbReference>
<evidence type="ECO:0000256" key="1">
    <source>
        <dbReference type="ARBA" id="ARBA00004606"/>
    </source>
</evidence>
<dbReference type="Proteomes" id="UP000663828">
    <property type="component" value="Unassembled WGS sequence"/>
</dbReference>
<dbReference type="Gene3D" id="2.60.40.1660">
    <property type="entry name" value="Na, k-atpase alpha subunit"/>
    <property type="match status" value="1"/>
</dbReference>
<gene>
    <name evidence="7" type="ORF">XAT740_LOCUS17818</name>
</gene>
<dbReference type="GO" id="GO:0005739">
    <property type="term" value="C:mitochondrion"/>
    <property type="evidence" value="ECO:0007669"/>
    <property type="project" value="TreeGrafter"/>
</dbReference>
<dbReference type="Pfam" id="PF01042">
    <property type="entry name" value="Ribonuc_L-PSP"/>
    <property type="match status" value="1"/>
</dbReference>
<dbReference type="GO" id="GO:0006814">
    <property type="term" value="P:sodium ion transport"/>
    <property type="evidence" value="ECO:0007669"/>
    <property type="project" value="InterPro"/>
</dbReference>
<evidence type="ECO:0000256" key="4">
    <source>
        <dbReference type="ARBA" id="ARBA00022968"/>
    </source>
</evidence>
<dbReference type="GO" id="GO:0005890">
    <property type="term" value="C:sodium:potassium-exchanging ATPase complex"/>
    <property type="evidence" value="ECO:0007669"/>
    <property type="project" value="InterPro"/>
</dbReference>
<organism evidence="7 8">
    <name type="scientific">Adineta ricciae</name>
    <name type="common">Rotifer</name>
    <dbReference type="NCBI Taxonomy" id="249248"/>
    <lineage>
        <taxon>Eukaryota</taxon>
        <taxon>Metazoa</taxon>
        <taxon>Spiralia</taxon>
        <taxon>Gnathifera</taxon>
        <taxon>Rotifera</taxon>
        <taxon>Eurotatoria</taxon>
        <taxon>Bdelloidea</taxon>
        <taxon>Adinetida</taxon>
        <taxon>Adinetidae</taxon>
        <taxon>Adineta</taxon>
    </lineage>
</organism>
<name>A0A814NDR8_ADIRI</name>
<dbReference type="GO" id="GO:0005829">
    <property type="term" value="C:cytosol"/>
    <property type="evidence" value="ECO:0007669"/>
    <property type="project" value="TreeGrafter"/>
</dbReference>
<keyword evidence="3" id="KW-0812">Transmembrane</keyword>
<evidence type="ECO:0000313" key="8">
    <source>
        <dbReference type="Proteomes" id="UP000663828"/>
    </source>
</evidence>
<comment type="subcellular location">
    <subcellularLocation>
        <location evidence="1">Membrane</location>
        <topology evidence="1">Single-pass type II membrane protein</topology>
    </subcellularLocation>
</comment>
<proteinExistence type="inferred from homology"/>
<protein>
    <submittedName>
        <fullName evidence="7">Uncharacterized protein</fullName>
    </submittedName>
</protein>
<keyword evidence="5" id="KW-1133">Transmembrane helix</keyword>
<feature type="non-terminal residue" evidence="7">
    <location>
        <position position="1"/>
    </location>
</feature>
<comment type="similarity">
    <text evidence="2">Belongs to the X(+)/potassium ATPases subunit beta family.</text>
</comment>
<keyword evidence="6" id="KW-0472">Membrane</keyword>
<keyword evidence="4" id="KW-0735">Signal-anchor</keyword>
<dbReference type="InterPro" id="IPR035959">
    <property type="entry name" value="RutC-like_sf"/>
</dbReference>
<dbReference type="AlphaFoldDB" id="A0A814NDR8"/>